<keyword evidence="2" id="KW-0732">Signal</keyword>
<dbReference type="EMBL" id="CP001706">
    <property type="protein sequence ID" value="ACV08803.1"/>
    <property type="molecule type" value="Genomic_DNA"/>
</dbReference>
<name>C7R3U6_JONDD</name>
<evidence type="ECO:0000256" key="2">
    <source>
        <dbReference type="SAM" id="SignalP"/>
    </source>
</evidence>
<evidence type="ECO:0000313" key="5">
    <source>
        <dbReference type="Proteomes" id="UP000000628"/>
    </source>
</evidence>
<dbReference type="PROSITE" id="PS51257">
    <property type="entry name" value="PROKAR_LIPOPROTEIN"/>
    <property type="match status" value="1"/>
</dbReference>
<dbReference type="HOGENOM" id="CLU_1370616_0_0_11"/>
<evidence type="ECO:0000256" key="1">
    <source>
        <dbReference type="SAM" id="MobiDB-lite"/>
    </source>
</evidence>
<feature type="compositionally biased region" description="Low complexity" evidence="1">
    <location>
        <begin position="28"/>
        <end position="45"/>
    </location>
</feature>
<feature type="signal peptide" evidence="2">
    <location>
        <begin position="1"/>
        <end position="30"/>
    </location>
</feature>
<reference evidence="4 5" key="1">
    <citation type="journal article" date="2009" name="Stand. Genomic Sci.">
        <title>Complete genome sequence of Jonesia denitrificans type strain (Prevot 55134).</title>
        <authorList>
            <person name="Pukall R."/>
            <person name="Gehrich-Schroter G."/>
            <person name="Lapidus A."/>
            <person name="Nolan M."/>
            <person name="Glavina Del Rio T."/>
            <person name="Lucas S."/>
            <person name="Chen F."/>
            <person name="Tice H."/>
            <person name="Pitluck S."/>
            <person name="Cheng J.F."/>
            <person name="Copeland A."/>
            <person name="Saunders E."/>
            <person name="Brettin T."/>
            <person name="Detter J.C."/>
            <person name="Bruce D."/>
            <person name="Goodwin L."/>
            <person name="Pati A."/>
            <person name="Ivanova N."/>
            <person name="Mavromatis K."/>
            <person name="Ovchinnikova G."/>
            <person name="Chen A."/>
            <person name="Palaniappan K."/>
            <person name="Land M."/>
            <person name="Hauser L."/>
            <person name="Chang Y.J."/>
            <person name="Jeffries C.D."/>
            <person name="Chain P."/>
            <person name="Goker M."/>
            <person name="Bristow J."/>
            <person name="Eisen J.A."/>
            <person name="Markowitz V."/>
            <person name="Hugenholtz P."/>
            <person name="Kyrpides N.C."/>
            <person name="Klenk H.P."/>
            <person name="Han C."/>
        </authorList>
    </citation>
    <scope>NUCLEOTIDE SEQUENCE [LARGE SCALE GENOMIC DNA]</scope>
    <source>
        <strain evidence="5">ATCC 14870 / DSM 20603 / BCRC 15368 / CIP 55.134 / JCM 11481 / NBRC 15587 / NCTC 10816 / Prevot 55134</strain>
    </source>
</reference>
<proteinExistence type="predicted"/>
<accession>C7R3U6</accession>
<dbReference type="Proteomes" id="UP000000628">
    <property type="component" value="Chromosome"/>
</dbReference>
<sequence length="199" mass="21772">MSHRNNRTMVAAITVLAVFSLLSCSSETPATPASSTPSIATETPADSSLNPTETPTSDPTVPSGPPEKPAAMANNNEEGALAAAEYFLDASAYAVLMGDEILMEDFSTDTCIFCSNVVESIKNDRKTQVKRLTMSFTFNEQPSIEHKHGIWVIEGTITLKGSHEQHGKKIIGETETADVQIYVYYKNGGWKFERLFFQN</sequence>
<evidence type="ECO:0000259" key="3">
    <source>
        <dbReference type="Pfam" id="PF19843"/>
    </source>
</evidence>
<dbReference type="KEGG" id="jde:Jden_1147"/>
<organism evidence="4 5">
    <name type="scientific">Jonesia denitrificans (strain ATCC 14870 / DSM 20603 / BCRC 15368 / CIP 55.134 / JCM 11481 / NBRC 15587 / NCTC 10816 / Prevot 55134)</name>
    <name type="common">Listeria denitrificans</name>
    <dbReference type="NCBI Taxonomy" id="471856"/>
    <lineage>
        <taxon>Bacteria</taxon>
        <taxon>Bacillati</taxon>
        <taxon>Actinomycetota</taxon>
        <taxon>Actinomycetes</taxon>
        <taxon>Micrococcales</taxon>
        <taxon>Jonesiaceae</taxon>
        <taxon>Jonesia</taxon>
    </lineage>
</organism>
<protein>
    <recommendedName>
        <fullName evidence="3">DUF6318 domain-containing protein</fullName>
    </recommendedName>
</protein>
<dbReference type="AlphaFoldDB" id="C7R3U6"/>
<dbReference type="InterPro" id="IPR046281">
    <property type="entry name" value="DUF6318"/>
</dbReference>
<keyword evidence="5" id="KW-1185">Reference proteome</keyword>
<evidence type="ECO:0000313" key="4">
    <source>
        <dbReference type="EMBL" id="ACV08803.1"/>
    </source>
</evidence>
<feature type="chain" id="PRO_5038915169" description="DUF6318 domain-containing protein" evidence="2">
    <location>
        <begin position="31"/>
        <end position="199"/>
    </location>
</feature>
<feature type="domain" description="DUF6318" evidence="3">
    <location>
        <begin position="66"/>
        <end position="193"/>
    </location>
</feature>
<feature type="region of interest" description="Disordered" evidence="1">
    <location>
        <begin position="28"/>
        <end position="73"/>
    </location>
</feature>
<gene>
    <name evidence="4" type="ordered locus">Jden_1147</name>
</gene>
<dbReference type="Pfam" id="PF19843">
    <property type="entry name" value="DUF6318"/>
    <property type="match status" value="1"/>
</dbReference>
<feature type="compositionally biased region" description="Polar residues" evidence="1">
    <location>
        <begin position="46"/>
        <end position="60"/>
    </location>
</feature>